<comment type="caution">
    <text evidence="2">The sequence shown here is derived from an EMBL/GenBank/DDBJ whole genome shotgun (WGS) entry which is preliminary data.</text>
</comment>
<name>A0ABS0LNF2_9LACT</name>
<sequence>MTDTDYLEYPLLKQILKSIGKFILFLVCFILLFILGLFIGYAVMGGGHFWEVLNRDTWMHIFDFLK</sequence>
<keyword evidence="1" id="KW-1133">Transmembrane helix</keyword>
<keyword evidence="1" id="KW-0472">Membrane</keyword>
<evidence type="ECO:0000313" key="2">
    <source>
        <dbReference type="EMBL" id="MBG9985686.1"/>
    </source>
</evidence>
<dbReference type="InterPro" id="IPR024596">
    <property type="entry name" value="RNApol_su_b/EpuA"/>
</dbReference>
<feature type="transmembrane region" description="Helical" evidence="1">
    <location>
        <begin position="22"/>
        <end position="44"/>
    </location>
</feature>
<keyword evidence="3" id="KW-1185">Reference proteome</keyword>
<evidence type="ECO:0000313" key="3">
    <source>
        <dbReference type="Proteomes" id="UP000721415"/>
    </source>
</evidence>
<protein>
    <submittedName>
        <fullName evidence="2">DNA-directed RNA polymerase subunit beta</fullName>
    </submittedName>
</protein>
<keyword evidence="1" id="KW-0812">Transmembrane</keyword>
<dbReference type="Pfam" id="PF11772">
    <property type="entry name" value="EpuA"/>
    <property type="match status" value="1"/>
</dbReference>
<dbReference type="Proteomes" id="UP000721415">
    <property type="component" value="Unassembled WGS sequence"/>
</dbReference>
<keyword evidence="2" id="KW-0804">Transcription</keyword>
<evidence type="ECO:0000256" key="1">
    <source>
        <dbReference type="SAM" id="Phobius"/>
    </source>
</evidence>
<dbReference type="GO" id="GO:0000428">
    <property type="term" value="C:DNA-directed RNA polymerase complex"/>
    <property type="evidence" value="ECO:0007669"/>
    <property type="project" value="UniProtKB-KW"/>
</dbReference>
<organism evidence="2 3">
    <name type="scientific">Facklamia lactis</name>
    <dbReference type="NCBI Taxonomy" id="2749967"/>
    <lineage>
        <taxon>Bacteria</taxon>
        <taxon>Bacillati</taxon>
        <taxon>Bacillota</taxon>
        <taxon>Bacilli</taxon>
        <taxon>Lactobacillales</taxon>
        <taxon>Aerococcaceae</taxon>
        <taxon>Facklamia</taxon>
    </lineage>
</organism>
<proteinExistence type="predicted"/>
<keyword evidence="2" id="KW-0240">DNA-directed RNA polymerase</keyword>
<reference evidence="2 3" key="1">
    <citation type="submission" date="2020-07" db="EMBL/GenBank/DDBJ databases">
        <title>Facklamia lactis sp. nov., isolated from raw milk.</title>
        <authorList>
            <person name="Doll E.V."/>
            <person name="Huptas C."/>
            <person name="Staib L."/>
            <person name="Wenning M."/>
            <person name="Scherer S."/>
        </authorList>
    </citation>
    <scope>NUCLEOTIDE SEQUENCE [LARGE SCALE GENOMIC DNA]</scope>
    <source>
        <strain evidence="2 3">DSM 111018</strain>
    </source>
</reference>
<gene>
    <name evidence="2" type="ORF">HZY91_02120</name>
</gene>
<dbReference type="RefSeq" id="WP_197114213.1">
    <property type="nucleotide sequence ID" value="NZ_JACBXQ010000001.1"/>
</dbReference>
<dbReference type="EMBL" id="JACBXQ010000001">
    <property type="protein sequence ID" value="MBG9985686.1"/>
    <property type="molecule type" value="Genomic_DNA"/>
</dbReference>
<accession>A0ABS0LNF2</accession>